<keyword evidence="10 15" id="KW-0066">ATP synthesis</keyword>
<dbReference type="InterPro" id="IPR002146">
    <property type="entry name" value="ATP_synth_b/b'su_bac/chlpt"/>
</dbReference>
<keyword evidence="8 15" id="KW-0406">Ion transport</keyword>
<keyword evidence="2 15" id="KW-0813">Transport</keyword>
<evidence type="ECO:0000256" key="3">
    <source>
        <dbReference type="ARBA" id="ARBA00022475"/>
    </source>
</evidence>
<dbReference type="NCBIfam" id="TIGR01144">
    <property type="entry name" value="ATP_synt_b"/>
    <property type="match status" value="1"/>
</dbReference>
<dbReference type="PANTHER" id="PTHR33445:SF1">
    <property type="entry name" value="ATP SYNTHASE SUBUNIT B"/>
    <property type="match status" value="1"/>
</dbReference>
<protein>
    <recommendedName>
        <fullName evidence="15">ATP synthase subunit b</fullName>
    </recommendedName>
    <alternativeName>
        <fullName evidence="15">ATP synthase F(0) sector subunit b</fullName>
    </alternativeName>
    <alternativeName>
        <fullName evidence="15">ATPase subunit I</fullName>
    </alternativeName>
    <alternativeName>
        <fullName evidence="15">F-type ATPase subunit b</fullName>
        <shortName evidence="15">F-ATPase subunit b</shortName>
    </alternativeName>
</protein>
<evidence type="ECO:0000256" key="8">
    <source>
        <dbReference type="ARBA" id="ARBA00023065"/>
    </source>
</evidence>
<dbReference type="Gene3D" id="6.10.250.1580">
    <property type="match status" value="1"/>
</dbReference>
<evidence type="ECO:0000256" key="14">
    <source>
        <dbReference type="ARBA" id="ARBA00037847"/>
    </source>
</evidence>
<name>A0ABZ1C3T6_9BACT</name>
<dbReference type="PANTHER" id="PTHR33445">
    <property type="entry name" value="ATP SYNTHASE SUBUNIT B', CHLOROPLASTIC"/>
    <property type="match status" value="1"/>
</dbReference>
<keyword evidence="6 15" id="KW-0375">Hydrogen ion transport</keyword>
<comment type="function">
    <text evidence="11 15">F(1)F(0) ATP synthase produces ATP from ADP in the presence of a proton or sodium gradient. F-type ATPases consist of two structural domains, F(1) containing the extramembraneous catalytic core and F(0) containing the membrane proton channel, linked together by a central stalk and a peripheral stalk. During catalysis, ATP synthesis in the catalytic domain of F(1) is coupled via a rotary mechanism of the central stalk subunits to proton translocation.</text>
</comment>
<proteinExistence type="inferred from homology"/>
<dbReference type="InterPro" id="IPR028987">
    <property type="entry name" value="ATP_synth_B-like_membr_sf"/>
</dbReference>
<dbReference type="EMBL" id="CP139781">
    <property type="protein sequence ID" value="WRQ86116.1"/>
    <property type="molecule type" value="Genomic_DNA"/>
</dbReference>
<dbReference type="CDD" id="cd06503">
    <property type="entry name" value="ATP-synt_Fo_b"/>
    <property type="match status" value="1"/>
</dbReference>
<reference evidence="17 18" key="1">
    <citation type="submission" date="2023-12" db="EMBL/GenBank/DDBJ databases">
        <title>Description of an unclassified Opitutus bacterium of Verrucomicrobiota.</title>
        <authorList>
            <person name="Zhang D.-F."/>
        </authorList>
    </citation>
    <scope>NUCLEOTIDE SEQUENCE [LARGE SCALE GENOMIC DNA]</scope>
    <source>
        <strain evidence="17 18">WL0086</strain>
    </source>
</reference>
<dbReference type="Pfam" id="PF00430">
    <property type="entry name" value="ATP-synt_B"/>
    <property type="match status" value="1"/>
</dbReference>
<gene>
    <name evidence="15 17" type="primary">atpF</name>
    <name evidence="17" type="ORF">K1X11_014975</name>
</gene>
<keyword evidence="3 15" id="KW-1003">Cell membrane</keyword>
<evidence type="ECO:0000256" key="13">
    <source>
        <dbReference type="ARBA" id="ARBA00026054"/>
    </source>
</evidence>
<evidence type="ECO:0000313" key="17">
    <source>
        <dbReference type="EMBL" id="WRQ86116.1"/>
    </source>
</evidence>
<evidence type="ECO:0000256" key="6">
    <source>
        <dbReference type="ARBA" id="ARBA00022781"/>
    </source>
</evidence>
<comment type="subunit">
    <text evidence="13">F-type ATPases have 2 components, F(1) - the catalytic core - and F(0) - the membrane proton channel. F(1) has five subunits: alpha(3), beta(3), gamma(1), delta(1), epsilon(1). F(0) has four main subunits: a(1), b(2) and c(10-14). The alpha and beta chains form an alternating ring which encloses part of the gamma chain. F(1) is attached to F(0) by a central stalk formed by the gamma and epsilon chains, while a peripheral stalk is formed by the delta and b chains.</text>
</comment>
<dbReference type="Proteomes" id="UP000738431">
    <property type="component" value="Chromosome"/>
</dbReference>
<evidence type="ECO:0000256" key="12">
    <source>
        <dbReference type="ARBA" id="ARBA00025614"/>
    </source>
</evidence>
<evidence type="ECO:0000256" key="9">
    <source>
        <dbReference type="ARBA" id="ARBA00023136"/>
    </source>
</evidence>
<comment type="subunit">
    <text evidence="15">F-type ATPases have 2 components, F(1) - the catalytic core - and F(0) - the membrane proton channel. F(1) has five subunits: alpha(3), beta(3), gamma(1), delta(1), epsilon(1). F(0) has three main subunits: a(1), b(2) and c(10-14). The alpha and beta chains form an alternating ring which encloses part of the gamma chain. F(1) is attached to F(0) by a central stalk formed by the gamma and epsilon chains, while a peripheral stalk is formed by the delta and b chains.</text>
</comment>
<comment type="subcellular location">
    <subcellularLocation>
        <location evidence="15">Cell membrane</location>
        <topology evidence="15">Single-pass membrane protein</topology>
    </subcellularLocation>
    <subcellularLocation>
        <location evidence="14">Endomembrane system</location>
        <topology evidence="14">Single-pass membrane protein</topology>
    </subcellularLocation>
</comment>
<dbReference type="SUPFAM" id="SSF81573">
    <property type="entry name" value="F1F0 ATP synthase subunit B, membrane domain"/>
    <property type="match status" value="1"/>
</dbReference>
<accession>A0ABZ1C3T6</accession>
<comment type="function">
    <text evidence="12">Component of the F(0) channel, it forms part of the peripheral stalk, linking F(1) to F(0). The b'-subunit is a diverged and duplicated form of b found in plants and photosynthetic bacteria.</text>
</comment>
<evidence type="ECO:0000313" key="18">
    <source>
        <dbReference type="Proteomes" id="UP000738431"/>
    </source>
</evidence>
<evidence type="ECO:0000256" key="5">
    <source>
        <dbReference type="ARBA" id="ARBA00022692"/>
    </source>
</evidence>
<keyword evidence="9 15" id="KW-0472">Membrane</keyword>
<keyword evidence="7 15" id="KW-1133">Transmembrane helix</keyword>
<feature type="transmembrane region" description="Helical" evidence="15">
    <location>
        <begin position="33"/>
        <end position="53"/>
    </location>
</feature>
<evidence type="ECO:0000256" key="15">
    <source>
        <dbReference type="HAMAP-Rule" id="MF_01398"/>
    </source>
</evidence>
<evidence type="ECO:0000256" key="10">
    <source>
        <dbReference type="ARBA" id="ARBA00023310"/>
    </source>
</evidence>
<keyword evidence="5 15" id="KW-0812">Transmembrane</keyword>
<evidence type="ECO:0000256" key="4">
    <source>
        <dbReference type="ARBA" id="ARBA00022547"/>
    </source>
</evidence>
<organism evidence="17 18">
    <name type="scientific">Actomonas aquatica</name>
    <dbReference type="NCBI Taxonomy" id="2866162"/>
    <lineage>
        <taxon>Bacteria</taxon>
        <taxon>Pseudomonadati</taxon>
        <taxon>Verrucomicrobiota</taxon>
        <taxon>Opitutia</taxon>
        <taxon>Opitutales</taxon>
        <taxon>Opitutaceae</taxon>
        <taxon>Actomonas</taxon>
    </lineage>
</organism>
<evidence type="ECO:0000256" key="1">
    <source>
        <dbReference type="ARBA" id="ARBA00005513"/>
    </source>
</evidence>
<dbReference type="HAMAP" id="MF_01398">
    <property type="entry name" value="ATP_synth_b_bprime"/>
    <property type="match status" value="1"/>
</dbReference>
<comment type="similarity">
    <text evidence="1 15 16">Belongs to the ATPase B chain family.</text>
</comment>
<dbReference type="RefSeq" id="WP_221031624.1">
    <property type="nucleotide sequence ID" value="NZ_CP139781.1"/>
</dbReference>
<evidence type="ECO:0000256" key="16">
    <source>
        <dbReference type="RuleBase" id="RU003848"/>
    </source>
</evidence>
<dbReference type="InterPro" id="IPR005864">
    <property type="entry name" value="ATP_synth_F0_bsu_bac"/>
</dbReference>
<keyword evidence="4 15" id="KW-0138">CF(0)</keyword>
<keyword evidence="18" id="KW-1185">Reference proteome</keyword>
<evidence type="ECO:0000256" key="2">
    <source>
        <dbReference type="ARBA" id="ARBA00022448"/>
    </source>
</evidence>
<dbReference type="InterPro" id="IPR050059">
    <property type="entry name" value="ATP_synthase_B_chain"/>
</dbReference>
<evidence type="ECO:0000256" key="11">
    <source>
        <dbReference type="ARBA" id="ARBA00025198"/>
    </source>
</evidence>
<sequence>MLNNLILAAAEAGATQGVLEKFGLGDFGIEGRYIVLQLIGFLIFFAVVYFKIIKPVIGTMEERQEKIDAGIKHAEEMKTKLDAAQVESAEIIKTAQGEASKIIDEARQSAKAFMEKQTQEATTKAQEIITKAQHATELEHRKMIAEARGEIARLVVATTRQVLAKELSDDERKRYNDAAAKELTVA</sequence>
<evidence type="ECO:0000256" key="7">
    <source>
        <dbReference type="ARBA" id="ARBA00022989"/>
    </source>
</evidence>